<dbReference type="AlphaFoldDB" id="A0A2D0MXH2"/>
<evidence type="ECO:0000313" key="4">
    <source>
        <dbReference type="Proteomes" id="UP000223913"/>
    </source>
</evidence>
<sequence>MKMKKTWLLLLAIVALWNYSSAQNGRYIQGEGAVVTKTLKLDNFDEIGLAVVGEVHLSKGSTQKVTVKGQANIINNLKTEVEDGEWAIEFDQKARNYEKLIFEITVPDIEGLSIAGSGSIIGKDAFNGLDRLDIAIAGSGDVKFAGSARKVSVSIAGSGNVQVENLKTEDCKVDIAGNGDCSIEVTEALSVSIAGSGDVKYKGSPRLNTSIAGSGKVRRM</sequence>
<evidence type="ECO:0000256" key="1">
    <source>
        <dbReference type="SAM" id="SignalP"/>
    </source>
</evidence>
<name>A0A2D0MXH2_FLAN2</name>
<comment type="caution">
    <text evidence="3">The sequence shown here is derived from an EMBL/GenBank/DDBJ whole genome shotgun (WGS) entry which is preliminary data.</text>
</comment>
<dbReference type="PANTHER" id="PTHR39200:SF1">
    <property type="entry name" value="AUTO-TRANSPORTER ADHESIN HEAD GIN DOMAIN-CONTAINING PROTEIN-RELATED"/>
    <property type="match status" value="1"/>
</dbReference>
<proteinExistence type="predicted"/>
<feature type="signal peptide" evidence="1">
    <location>
        <begin position="1"/>
        <end position="22"/>
    </location>
</feature>
<keyword evidence="4" id="KW-1185">Reference proteome</keyword>
<dbReference type="Proteomes" id="UP000223913">
    <property type="component" value="Unassembled WGS sequence"/>
</dbReference>
<keyword evidence="1" id="KW-0732">Signal</keyword>
<dbReference type="EMBL" id="PDUD01000071">
    <property type="protein sequence ID" value="PHN00870.1"/>
    <property type="molecule type" value="Genomic_DNA"/>
</dbReference>
<evidence type="ECO:0000313" key="3">
    <source>
        <dbReference type="EMBL" id="PHN00870.1"/>
    </source>
</evidence>
<evidence type="ECO:0000259" key="2">
    <source>
        <dbReference type="Pfam" id="PF10988"/>
    </source>
</evidence>
<accession>A0A2D0MXH2</accession>
<dbReference type="Pfam" id="PF10988">
    <property type="entry name" value="DUF2807"/>
    <property type="match status" value="1"/>
</dbReference>
<dbReference type="Gene3D" id="2.160.20.120">
    <property type="match status" value="2"/>
</dbReference>
<dbReference type="InterPro" id="IPR021255">
    <property type="entry name" value="DUF2807"/>
</dbReference>
<feature type="domain" description="Putative auto-transporter adhesin head GIN" evidence="2">
    <location>
        <begin position="43"/>
        <end position="205"/>
    </location>
</feature>
<organism evidence="3 4">
    <name type="scientific">Flavilitoribacter nigricans (strain ATCC 23147 / DSM 23189 / NBRC 102662 / NCIMB 1420 / SS-2)</name>
    <name type="common">Lewinella nigricans</name>
    <dbReference type="NCBI Taxonomy" id="1122177"/>
    <lineage>
        <taxon>Bacteria</taxon>
        <taxon>Pseudomonadati</taxon>
        <taxon>Bacteroidota</taxon>
        <taxon>Saprospiria</taxon>
        <taxon>Saprospirales</taxon>
        <taxon>Lewinellaceae</taxon>
        <taxon>Flavilitoribacter</taxon>
    </lineage>
</organism>
<feature type="chain" id="PRO_5011976984" description="Putative auto-transporter adhesin head GIN domain-containing protein" evidence="1">
    <location>
        <begin position="23"/>
        <end position="220"/>
    </location>
</feature>
<gene>
    <name evidence="3" type="ORF">CRP01_39980</name>
</gene>
<dbReference type="OrthoDB" id="1442792at2"/>
<reference evidence="3 4" key="1">
    <citation type="submission" date="2017-10" db="EMBL/GenBank/DDBJ databases">
        <title>The draft genome sequence of Lewinella nigricans NBRC 102662.</title>
        <authorList>
            <person name="Wang K."/>
        </authorList>
    </citation>
    <scope>NUCLEOTIDE SEQUENCE [LARGE SCALE GENOMIC DNA]</scope>
    <source>
        <strain evidence="3 4">NBRC 102662</strain>
    </source>
</reference>
<protein>
    <recommendedName>
        <fullName evidence="2">Putative auto-transporter adhesin head GIN domain-containing protein</fullName>
    </recommendedName>
</protein>
<dbReference type="RefSeq" id="WP_099155720.1">
    <property type="nucleotide sequence ID" value="NZ_PDUD01000071.1"/>
</dbReference>
<dbReference type="PANTHER" id="PTHR39200">
    <property type="entry name" value="HYPOTHETICAL EXPORTED PROTEIN"/>
    <property type="match status" value="1"/>
</dbReference>